<comment type="similarity">
    <text evidence="1">Belongs to the UPF0235 family.</text>
</comment>
<dbReference type="EMBL" id="LJBN01000102">
    <property type="protein sequence ID" value="OOQ89827.1"/>
    <property type="molecule type" value="Genomic_DNA"/>
</dbReference>
<evidence type="ECO:0000313" key="2">
    <source>
        <dbReference type="EMBL" id="OOQ89827.1"/>
    </source>
</evidence>
<dbReference type="InterPro" id="IPR003746">
    <property type="entry name" value="DUF167"/>
</dbReference>
<name>A0A1S9RWE7_PENBI</name>
<dbReference type="PANTHER" id="PTHR13420:SF7">
    <property type="entry name" value="UPF0235 PROTEIN C15ORF40"/>
    <property type="match status" value="1"/>
</dbReference>
<dbReference type="SMART" id="SM01152">
    <property type="entry name" value="DUF167"/>
    <property type="match status" value="1"/>
</dbReference>
<dbReference type="SUPFAM" id="SSF69786">
    <property type="entry name" value="YggU-like"/>
    <property type="match status" value="1"/>
</dbReference>
<dbReference type="HAMAP" id="MF_00634">
    <property type="entry name" value="UPF0235"/>
    <property type="match status" value="1"/>
</dbReference>
<dbReference type="NCBIfam" id="TIGR00251">
    <property type="entry name" value="DUF167 family protein"/>
    <property type="match status" value="1"/>
</dbReference>
<dbReference type="Gene3D" id="3.30.1200.10">
    <property type="entry name" value="YggU-like"/>
    <property type="match status" value="1"/>
</dbReference>
<protein>
    <submittedName>
        <fullName evidence="2">YggU family protein</fullName>
    </submittedName>
</protein>
<organism evidence="2 3">
    <name type="scientific">Penicillium brasilianum</name>
    <dbReference type="NCBI Taxonomy" id="104259"/>
    <lineage>
        <taxon>Eukaryota</taxon>
        <taxon>Fungi</taxon>
        <taxon>Dikarya</taxon>
        <taxon>Ascomycota</taxon>
        <taxon>Pezizomycotina</taxon>
        <taxon>Eurotiomycetes</taxon>
        <taxon>Eurotiomycetidae</taxon>
        <taxon>Eurotiales</taxon>
        <taxon>Aspergillaceae</taxon>
        <taxon>Penicillium</taxon>
    </lineage>
</organism>
<sequence length="125" mass="13160">MSRHSSLLRLVANNSKASGKGTYNLHIPCYVKPNASAQRAGITAVGTTRVDVSVAAVPRDGAANLAVSQVIAEVFKVPKSTVAVIRGAKAREKTLCIADLVIGDETEDVFLQRAMQKLIGAAESK</sequence>
<accession>A0A1S9RWE7</accession>
<reference evidence="3" key="1">
    <citation type="submission" date="2015-09" db="EMBL/GenBank/DDBJ databases">
        <authorList>
            <person name="Fill T.P."/>
            <person name="Baretta J.F."/>
            <person name="de Almeida L.G."/>
            <person name="Rocha M."/>
            <person name="de Souza D.H."/>
            <person name="Malavazi I."/>
            <person name="Cerdeira L.T."/>
            <person name="Hong H."/>
            <person name="Samborskyy M."/>
            <person name="de Vasconcelos A.T."/>
            <person name="Leadlay P."/>
            <person name="Rodrigues-Filho E."/>
        </authorList>
    </citation>
    <scope>NUCLEOTIDE SEQUENCE [LARGE SCALE GENOMIC DNA]</scope>
    <source>
        <strain evidence="3">LaBioMMi 136</strain>
    </source>
</reference>
<evidence type="ECO:0000313" key="3">
    <source>
        <dbReference type="Proteomes" id="UP000190744"/>
    </source>
</evidence>
<dbReference type="GO" id="GO:0005737">
    <property type="term" value="C:cytoplasm"/>
    <property type="evidence" value="ECO:0007669"/>
    <property type="project" value="TreeGrafter"/>
</dbReference>
<dbReference type="Pfam" id="PF02594">
    <property type="entry name" value="DUF167"/>
    <property type="match status" value="1"/>
</dbReference>
<dbReference type="PANTHER" id="PTHR13420">
    <property type="entry name" value="UPF0235 PROTEIN C15ORF40"/>
    <property type="match status" value="1"/>
</dbReference>
<comment type="caution">
    <text evidence="2">The sequence shown here is derived from an EMBL/GenBank/DDBJ whole genome shotgun (WGS) entry which is preliminary data.</text>
</comment>
<evidence type="ECO:0000256" key="1">
    <source>
        <dbReference type="ARBA" id="ARBA00010364"/>
    </source>
</evidence>
<dbReference type="InterPro" id="IPR036591">
    <property type="entry name" value="YggU-like_sf"/>
</dbReference>
<dbReference type="Proteomes" id="UP000190744">
    <property type="component" value="Unassembled WGS sequence"/>
</dbReference>
<gene>
    <name evidence="2" type="ORF">PEBR_06727</name>
</gene>
<dbReference type="AlphaFoldDB" id="A0A1S9RWE7"/>
<proteinExistence type="inferred from homology"/>